<evidence type="ECO:0000313" key="2">
    <source>
        <dbReference type="EMBL" id="AKD28095.1"/>
    </source>
</evidence>
<feature type="compositionally biased region" description="Acidic residues" evidence="1">
    <location>
        <begin position="87"/>
        <end position="97"/>
    </location>
</feature>
<feature type="region of interest" description="Disordered" evidence="1">
    <location>
        <begin position="86"/>
        <end position="112"/>
    </location>
</feature>
<sequence length="112" mass="12441">MDSLASLPKMEFWSLANSFLSFGLTALTTYKVYKIEDKPPVITALPTHKEKIRQAKIVSVVSAALSVVNTAVSGYSLANARYNEDANQSDEFQDQDNTDPSSHFDRARLKID</sequence>
<organism evidence="2">
    <name type="scientific">Glypta fumiferanae</name>
    <dbReference type="NCBI Taxonomy" id="389681"/>
    <lineage>
        <taxon>Eukaryota</taxon>
        <taxon>Metazoa</taxon>
        <taxon>Ecdysozoa</taxon>
        <taxon>Arthropoda</taxon>
        <taxon>Hexapoda</taxon>
        <taxon>Insecta</taxon>
        <taxon>Pterygota</taxon>
        <taxon>Neoptera</taxon>
        <taxon>Endopterygota</taxon>
        <taxon>Hymenoptera</taxon>
        <taxon>Apocrita</taxon>
        <taxon>Ichneumonoidea</taxon>
        <taxon>Ichneumonidae</taxon>
        <taxon>Banchinae</taxon>
        <taxon>Glypta</taxon>
    </lineage>
</organism>
<feature type="compositionally biased region" description="Basic and acidic residues" evidence="1">
    <location>
        <begin position="102"/>
        <end position="112"/>
    </location>
</feature>
<proteinExistence type="predicted"/>
<accession>A0A0F6Q8V2</accession>
<reference evidence="2" key="1">
    <citation type="journal article" date="2015" name="J. Virol.">
        <title>Genomic and Proteomic Analyses Indicate that Banchine and Campoplegine Polydnaviruses Have Similar, if Not Identical, Viral Ancestors.</title>
        <authorList>
            <person name="Beliveau C."/>
            <person name="Cohen A."/>
            <person name="Stewart D."/>
            <person name="Periquet G."/>
            <person name="Djoumad A."/>
            <person name="Kuhn L."/>
            <person name="Stoltz D."/>
            <person name="Volkoff A.-N."/>
            <person name="Herniou E."/>
            <person name="Drezen J.-M."/>
            <person name="Cusson M."/>
        </authorList>
    </citation>
    <scope>NUCLEOTIDE SEQUENCE</scope>
</reference>
<dbReference type="AlphaFoldDB" id="A0A0F6Q8V2"/>
<name>A0A0F6Q8V2_9HYME</name>
<protein>
    <submittedName>
        <fullName evidence="2">p12 structural protein</fullName>
    </submittedName>
</protein>
<dbReference type="EMBL" id="KP706799">
    <property type="protein sequence ID" value="AKD28095.1"/>
    <property type="molecule type" value="Genomic_DNA"/>
</dbReference>
<gene>
    <name evidence="2" type="primary">P12L</name>
</gene>
<evidence type="ECO:0000256" key="1">
    <source>
        <dbReference type="SAM" id="MobiDB-lite"/>
    </source>
</evidence>